<accession>X1BAM3</accession>
<evidence type="ECO:0000313" key="2">
    <source>
        <dbReference type="EMBL" id="GAG81178.1"/>
    </source>
</evidence>
<dbReference type="InterPro" id="IPR024775">
    <property type="entry name" value="DinB-like"/>
</dbReference>
<dbReference type="EMBL" id="BART01011134">
    <property type="protein sequence ID" value="GAG81178.1"/>
    <property type="molecule type" value="Genomic_DNA"/>
</dbReference>
<proteinExistence type="predicted"/>
<dbReference type="AlphaFoldDB" id="X1BAM3"/>
<dbReference type="InterPro" id="IPR034660">
    <property type="entry name" value="DinB/YfiT-like"/>
</dbReference>
<protein>
    <recommendedName>
        <fullName evidence="1">DinB-like domain-containing protein</fullName>
    </recommendedName>
</protein>
<reference evidence="2" key="1">
    <citation type="journal article" date="2014" name="Front. Microbiol.">
        <title>High frequency of phylogenetically diverse reductive dehalogenase-homologous genes in deep subseafloor sedimentary metagenomes.</title>
        <authorList>
            <person name="Kawai M."/>
            <person name="Futagami T."/>
            <person name="Toyoda A."/>
            <person name="Takaki Y."/>
            <person name="Nishi S."/>
            <person name="Hori S."/>
            <person name="Arai W."/>
            <person name="Tsubouchi T."/>
            <person name="Morono Y."/>
            <person name="Uchiyama I."/>
            <person name="Ito T."/>
            <person name="Fujiyama A."/>
            <person name="Inagaki F."/>
            <person name="Takami H."/>
        </authorList>
    </citation>
    <scope>NUCLEOTIDE SEQUENCE</scope>
    <source>
        <strain evidence="2">Expedition CK06-06</strain>
    </source>
</reference>
<dbReference type="Gene3D" id="1.20.120.450">
    <property type="entry name" value="dinb family like domain"/>
    <property type="match status" value="1"/>
</dbReference>
<feature type="domain" description="DinB-like" evidence="1">
    <location>
        <begin position="22"/>
        <end position="91"/>
    </location>
</feature>
<name>X1BAM3_9ZZZZ</name>
<dbReference type="Pfam" id="PF12867">
    <property type="entry name" value="DinB_2"/>
    <property type="match status" value="1"/>
</dbReference>
<comment type="caution">
    <text evidence="2">The sequence shown here is derived from an EMBL/GenBank/DDBJ whole genome shotgun (WGS) entry which is preliminary data.</text>
</comment>
<dbReference type="SUPFAM" id="SSF109854">
    <property type="entry name" value="DinB/YfiT-like putative metalloenzymes"/>
    <property type="match status" value="1"/>
</dbReference>
<gene>
    <name evidence="2" type="ORF">S01H4_23867</name>
</gene>
<organism evidence="2">
    <name type="scientific">marine sediment metagenome</name>
    <dbReference type="NCBI Taxonomy" id="412755"/>
    <lineage>
        <taxon>unclassified sequences</taxon>
        <taxon>metagenomes</taxon>
        <taxon>ecological metagenomes</taxon>
    </lineage>
</organism>
<evidence type="ECO:0000259" key="1">
    <source>
        <dbReference type="Pfam" id="PF12867"/>
    </source>
</evidence>
<sequence length="111" mass="13327">MKPLFQTNKPDKFTHDYRFKLDWMRASSDLLPSKTQLQSYLDEVKEKTETWIKSLDDDDFHSPETNFPWTGSTLLGRILYSLEHSRHHLGELNGELRRRGLPRIKWSYFKK</sequence>